<dbReference type="Gene3D" id="3.50.30.30">
    <property type="match status" value="1"/>
</dbReference>
<dbReference type="Proteomes" id="UP001597214">
    <property type="component" value="Unassembled WGS sequence"/>
</dbReference>
<dbReference type="Gene3D" id="3.40.630.10">
    <property type="entry name" value="Zn peptidases"/>
    <property type="match status" value="1"/>
</dbReference>
<evidence type="ECO:0000259" key="1">
    <source>
        <dbReference type="Pfam" id="PF04389"/>
    </source>
</evidence>
<evidence type="ECO:0000313" key="2">
    <source>
        <dbReference type="EMBL" id="MFD1739046.1"/>
    </source>
</evidence>
<keyword evidence="3" id="KW-1185">Reference proteome</keyword>
<dbReference type="EMBL" id="JBHUEM010000052">
    <property type="protein sequence ID" value="MFD1739046.1"/>
    <property type="molecule type" value="Genomic_DNA"/>
</dbReference>
<feature type="domain" description="Peptidase M28" evidence="1">
    <location>
        <begin position="207"/>
        <end position="389"/>
    </location>
</feature>
<accession>A0ABW4LWW4</accession>
<name>A0ABW4LWW4_9BACI</name>
<gene>
    <name evidence="2" type="ORF">ACFSCX_21285</name>
</gene>
<evidence type="ECO:0000313" key="3">
    <source>
        <dbReference type="Proteomes" id="UP001597214"/>
    </source>
</evidence>
<dbReference type="Pfam" id="PF04389">
    <property type="entry name" value="Peptidase_M28"/>
    <property type="match status" value="1"/>
</dbReference>
<dbReference type="PANTHER" id="PTHR12147">
    <property type="entry name" value="METALLOPEPTIDASE M28 FAMILY MEMBER"/>
    <property type="match status" value="1"/>
</dbReference>
<dbReference type="PANTHER" id="PTHR12147:SF26">
    <property type="entry name" value="PEPTIDASE M28 DOMAIN-CONTAINING PROTEIN"/>
    <property type="match status" value="1"/>
</dbReference>
<dbReference type="InterPro" id="IPR045175">
    <property type="entry name" value="M28_fam"/>
</dbReference>
<organism evidence="2 3">
    <name type="scientific">Bacillus salitolerans</name>
    <dbReference type="NCBI Taxonomy" id="1437434"/>
    <lineage>
        <taxon>Bacteria</taxon>
        <taxon>Bacillati</taxon>
        <taxon>Bacillota</taxon>
        <taxon>Bacilli</taxon>
        <taxon>Bacillales</taxon>
        <taxon>Bacillaceae</taxon>
        <taxon>Bacillus</taxon>
    </lineage>
</organism>
<dbReference type="RefSeq" id="WP_377930270.1">
    <property type="nucleotide sequence ID" value="NZ_JBHUEM010000052.1"/>
</dbReference>
<protein>
    <submittedName>
        <fullName evidence="2">M28 family metallopeptidase</fullName>
    </submittedName>
</protein>
<sequence>MKTSPISTQLIHDLKFLTSKETEGRVSGSKGAKMTATYIANVLSNLGILPAGDDGYFSSLNIYAARLNGNVTLKVGEKKLQHRTDFGEISKYSNPTGNSVHGELMIVNDGEEINPSRLKGKVVLVPEKPDKLDLAATVKGAEELGVAAMLIEGGEPKWFVKSLHGSRENSIPVFHVRKSIVNEIAQLDGEIVQIELPLISENRTCQNVLGLLPGKDTTKILVLSAHYDHLGDDPNGHRFPGAVDNASGVSVLLETARKLSGQTLPFTILFAFFTGEESGLLGAKHFIKHTQLPISTVINIDSLGFEPVLNKMRNGHKEPGNWLADLSAEVIKKHDVEIAWIAGGEDSFAFQAVNIPAIGLGQKPTERKERSIHTPDDDLEHLYLKPIQQGFKIFNEIIEILIQHPEKVVNFPFKKHQY</sequence>
<comment type="caution">
    <text evidence="2">The sequence shown here is derived from an EMBL/GenBank/DDBJ whole genome shotgun (WGS) entry which is preliminary data.</text>
</comment>
<reference evidence="3" key="1">
    <citation type="journal article" date="2019" name="Int. J. Syst. Evol. Microbiol.">
        <title>The Global Catalogue of Microorganisms (GCM) 10K type strain sequencing project: providing services to taxonomists for standard genome sequencing and annotation.</title>
        <authorList>
            <consortium name="The Broad Institute Genomics Platform"/>
            <consortium name="The Broad Institute Genome Sequencing Center for Infectious Disease"/>
            <person name="Wu L."/>
            <person name="Ma J."/>
        </authorList>
    </citation>
    <scope>NUCLEOTIDE SEQUENCE [LARGE SCALE GENOMIC DNA]</scope>
    <source>
        <strain evidence="3">CCUG 49339</strain>
    </source>
</reference>
<dbReference type="SUPFAM" id="SSF53187">
    <property type="entry name" value="Zn-dependent exopeptidases"/>
    <property type="match status" value="1"/>
</dbReference>
<proteinExistence type="predicted"/>
<dbReference type="InterPro" id="IPR007484">
    <property type="entry name" value="Peptidase_M28"/>
</dbReference>